<proteinExistence type="inferred from homology"/>
<evidence type="ECO:0000313" key="15">
    <source>
        <dbReference type="Proteomes" id="UP000028523"/>
    </source>
</evidence>
<keyword evidence="10 12" id="KW-0630">Potassium</keyword>
<feature type="binding site" evidence="12">
    <location>
        <position position="288"/>
    </location>
    <ligand>
        <name>K(+)</name>
        <dbReference type="ChEBI" id="CHEBI:29103"/>
    </ligand>
</feature>
<feature type="binding site" evidence="12">
    <location>
        <position position="139"/>
    </location>
    <ligand>
        <name>substrate</name>
    </ligand>
</feature>
<dbReference type="PROSITE" id="PS00584">
    <property type="entry name" value="PFKB_KINASES_2"/>
    <property type="match status" value="1"/>
</dbReference>
<dbReference type="PRINTS" id="PR00990">
    <property type="entry name" value="RIBOKINASE"/>
</dbReference>
<dbReference type="PANTHER" id="PTHR10584:SF166">
    <property type="entry name" value="RIBOKINASE"/>
    <property type="match status" value="1"/>
</dbReference>
<sequence>MKKVLVIGSLNMDIVINVNKLPKEGQTIYGNNISYFCGGKGANQAVALSKMNLETYMMGCVGNDDNGDKLINSLKENNVNTSMIKKCNNPTGLASIYVSEDGSNNIVIIKGANYNNTVDDIIKNKDFIKSFDAIICQFEIPQDVILSAFKIAKELKIKTFLNPAPIIKYDEEILNYTDYLIPNETEFEELFKIKKPIQKISENDLNLKNKNINLIVTYGSKGVYLWKNNKFNLFESRKVNAIDTTAAGDSFIGGFVSNILSSNNIDEAINFGIDVASIAVTRKGAQQSIQSYQEVLDFYKK</sequence>
<dbReference type="GO" id="GO:0004747">
    <property type="term" value="F:ribokinase activity"/>
    <property type="evidence" value="ECO:0007669"/>
    <property type="project" value="UniProtKB-UniRule"/>
</dbReference>
<dbReference type="PANTHER" id="PTHR10584">
    <property type="entry name" value="SUGAR KINASE"/>
    <property type="match status" value="1"/>
</dbReference>
<dbReference type="InterPro" id="IPR011877">
    <property type="entry name" value="Ribokinase"/>
</dbReference>
<comment type="caution">
    <text evidence="12">Lacks conserved residue(s) required for the propagation of feature annotation.</text>
</comment>
<dbReference type="GO" id="GO:0019303">
    <property type="term" value="P:D-ribose catabolic process"/>
    <property type="evidence" value="ECO:0007669"/>
    <property type="project" value="UniProtKB-UniRule"/>
</dbReference>
<evidence type="ECO:0000256" key="9">
    <source>
        <dbReference type="ARBA" id="ARBA00022842"/>
    </source>
</evidence>
<keyword evidence="9 12" id="KW-0460">Magnesium</keyword>
<evidence type="ECO:0000256" key="7">
    <source>
        <dbReference type="ARBA" id="ARBA00022777"/>
    </source>
</evidence>
<feature type="binding site" evidence="12">
    <location>
        <position position="245"/>
    </location>
    <ligand>
        <name>K(+)</name>
        <dbReference type="ChEBI" id="CHEBI:29103"/>
    </ligand>
</feature>
<dbReference type="GO" id="GO:0005737">
    <property type="term" value="C:cytoplasm"/>
    <property type="evidence" value="ECO:0007669"/>
    <property type="project" value="UniProtKB-SubCell"/>
</dbReference>
<organism evidence="14 15">
    <name type="scientific">Malacoplasma iowae DK-CPA</name>
    <dbReference type="NCBI Taxonomy" id="1394179"/>
    <lineage>
        <taxon>Bacteria</taxon>
        <taxon>Bacillati</taxon>
        <taxon>Mycoplasmatota</taxon>
        <taxon>Mycoplasmoidales</taxon>
        <taxon>Mycoplasmoidaceae</taxon>
        <taxon>Malacoplasma</taxon>
    </lineage>
</organism>
<evidence type="ECO:0000256" key="3">
    <source>
        <dbReference type="ARBA" id="ARBA00016943"/>
    </source>
</evidence>
<dbReference type="Pfam" id="PF00294">
    <property type="entry name" value="PfkB"/>
    <property type="match status" value="1"/>
</dbReference>
<feature type="binding site" evidence="12">
    <location>
        <position position="279"/>
    </location>
    <ligand>
        <name>K(+)</name>
        <dbReference type="ChEBI" id="CHEBI:29103"/>
    </ligand>
</feature>
<dbReference type="RefSeq" id="WP_036451949.1">
    <property type="nucleotide sequence ID" value="NZ_AWQU01000077.1"/>
</dbReference>
<evidence type="ECO:0000256" key="11">
    <source>
        <dbReference type="ARBA" id="ARBA00023277"/>
    </source>
</evidence>
<feature type="active site" description="Proton acceptor" evidence="12">
    <location>
        <position position="249"/>
    </location>
</feature>
<protein>
    <recommendedName>
        <fullName evidence="3 12">Ribokinase</fullName>
        <shortName evidence="12">RK</shortName>
        <ecNumber evidence="2 12">2.7.1.15</ecNumber>
    </recommendedName>
</protein>
<dbReference type="UniPathway" id="UPA00916">
    <property type="reaction ID" value="UER00889"/>
</dbReference>
<gene>
    <name evidence="12 14" type="primary">rbsK</name>
    <name evidence="14" type="ORF">P271_420</name>
</gene>
<feature type="binding site" evidence="12">
    <location>
        <begin position="217"/>
        <end position="222"/>
    </location>
    <ligand>
        <name>ATP</name>
        <dbReference type="ChEBI" id="CHEBI:30616"/>
    </ligand>
</feature>
<feature type="binding site" evidence="12">
    <location>
        <begin position="39"/>
        <end position="43"/>
    </location>
    <ligand>
        <name>substrate</name>
    </ligand>
</feature>
<dbReference type="HAMAP" id="MF_01987">
    <property type="entry name" value="Ribokinase"/>
    <property type="match status" value="1"/>
</dbReference>
<dbReference type="InterPro" id="IPR011611">
    <property type="entry name" value="PfkB_dom"/>
</dbReference>
<keyword evidence="6 12" id="KW-0547">Nucleotide-binding</keyword>
<dbReference type="GO" id="GO:0046872">
    <property type="term" value="F:metal ion binding"/>
    <property type="evidence" value="ECO:0007669"/>
    <property type="project" value="UniProtKB-KW"/>
</dbReference>
<evidence type="ECO:0000256" key="4">
    <source>
        <dbReference type="ARBA" id="ARBA00022679"/>
    </source>
</evidence>
<comment type="activity regulation">
    <text evidence="12">Activated by a monovalent cation that binds near, but not in, the active site. The most likely occupant of the site in vivo is potassium. Ion binding induces a conformational change that may alter substrate affinity.</text>
</comment>
<keyword evidence="11 12" id="KW-0119">Carbohydrate metabolism</keyword>
<evidence type="ECO:0000256" key="10">
    <source>
        <dbReference type="ARBA" id="ARBA00022958"/>
    </source>
</evidence>
<evidence type="ECO:0000313" key="14">
    <source>
        <dbReference type="EMBL" id="KFB07575.1"/>
    </source>
</evidence>
<comment type="similarity">
    <text evidence="1">Belongs to the carbohydrate kinase pfkB family.</text>
</comment>
<evidence type="ECO:0000256" key="8">
    <source>
        <dbReference type="ARBA" id="ARBA00022840"/>
    </source>
</evidence>
<evidence type="ECO:0000256" key="2">
    <source>
        <dbReference type="ARBA" id="ARBA00012035"/>
    </source>
</evidence>
<dbReference type="SUPFAM" id="SSF53613">
    <property type="entry name" value="Ribokinase-like"/>
    <property type="match status" value="1"/>
</dbReference>
<keyword evidence="15" id="KW-1185">Reference proteome</keyword>
<dbReference type="EMBL" id="AWQU01000077">
    <property type="protein sequence ID" value="KFB07575.1"/>
    <property type="molecule type" value="Genomic_DNA"/>
</dbReference>
<accession>A0A084U3N9</accession>
<dbReference type="GO" id="GO:0005524">
    <property type="term" value="F:ATP binding"/>
    <property type="evidence" value="ECO:0007669"/>
    <property type="project" value="UniProtKB-UniRule"/>
</dbReference>
<comment type="similarity">
    <text evidence="12">Belongs to the carbohydrate kinase PfkB family. Ribokinase subfamily.</text>
</comment>
<evidence type="ECO:0000256" key="1">
    <source>
        <dbReference type="ARBA" id="ARBA00005380"/>
    </source>
</evidence>
<keyword evidence="7 12" id="KW-0418">Kinase</keyword>
<keyword evidence="4 12" id="KW-0808">Transferase</keyword>
<keyword evidence="5 12" id="KW-0479">Metal-binding</keyword>
<evidence type="ECO:0000256" key="12">
    <source>
        <dbReference type="HAMAP-Rule" id="MF_01987"/>
    </source>
</evidence>
<feature type="binding site" evidence="12">
    <location>
        <position position="243"/>
    </location>
    <ligand>
        <name>K(+)</name>
        <dbReference type="ChEBI" id="CHEBI:29103"/>
    </ligand>
</feature>
<comment type="subunit">
    <text evidence="12">Homodimer.</text>
</comment>
<comment type="pathway">
    <text evidence="12">Carbohydrate metabolism; D-ribose degradation; D-ribose 5-phosphate from beta-D-ribopyranose: step 2/2.</text>
</comment>
<dbReference type="InterPro" id="IPR002139">
    <property type="entry name" value="Ribo/fructo_kinase"/>
</dbReference>
<dbReference type="AlphaFoldDB" id="A0A084U3N9"/>
<keyword evidence="8 12" id="KW-0067">ATP-binding</keyword>
<dbReference type="CDD" id="cd01174">
    <property type="entry name" value="ribokinase"/>
    <property type="match status" value="1"/>
</dbReference>
<feature type="binding site" evidence="12">
    <location>
        <position position="249"/>
    </location>
    <ligand>
        <name>substrate</name>
    </ligand>
</feature>
<evidence type="ECO:0000256" key="6">
    <source>
        <dbReference type="ARBA" id="ARBA00022741"/>
    </source>
</evidence>
<feature type="binding site" evidence="12">
    <location>
        <position position="282"/>
    </location>
    <ligand>
        <name>K(+)</name>
        <dbReference type="ChEBI" id="CHEBI:29103"/>
    </ligand>
</feature>
<evidence type="ECO:0000259" key="13">
    <source>
        <dbReference type="Pfam" id="PF00294"/>
    </source>
</evidence>
<feature type="domain" description="Carbohydrate kinase PfkB" evidence="13">
    <location>
        <begin position="1"/>
        <end position="289"/>
    </location>
</feature>
<comment type="caution">
    <text evidence="14">The sequence shown here is derived from an EMBL/GenBank/DDBJ whole genome shotgun (WGS) entry which is preliminary data.</text>
</comment>
<keyword evidence="12" id="KW-0963">Cytoplasm</keyword>
<name>A0A084U3N9_MALIO</name>
<reference evidence="14 15" key="1">
    <citation type="journal article" date="2014" name="PLoS ONE">
        <title>Reduction of Hydrogen Peroxide Accumulation and Toxicity by a Catalase from Mycoplasma iowae.</title>
        <authorList>
            <person name="Pritchard R.E."/>
            <person name="Prassinos A.J."/>
            <person name="Osborne J.D."/>
            <person name="Raviv Z."/>
            <person name="Balish M.F."/>
        </authorList>
    </citation>
    <scope>NUCLEOTIDE SEQUENCE [LARGE SCALE GENOMIC DNA]</scope>
    <source>
        <strain evidence="14 15">DK-CPA</strain>
    </source>
</reference>
<dbReference type="Gene3D" id="3.40.1190.20">
    <property type="match status" value="1"/>
</dbReference>
<dbReference type="EC" id="2.7.1.15" evidence="2 12"/>
<dbReference type="InterPro" id="IPR029056">
    <property type="entry name" value="Ribokinase-like"/>
</dbReference>
<comment type="catalytic activity">
    <reaction evidence="12">
        <text>D-ribose + ATP = D-ribose 5-phosphate + ADP + H(+)</text>
        <dbReference type="Rhea" id="RHEA:13697"/>
        <dbReference type="ChEBI" id="CHEBI:15378"/>
        <dbReference type="ChEBI" id="CHEBI:30616"/>
        <dbReference type="ChEBI" id="CHEBI:47013"/>
        <dbReference type="ChEBI" id="CHEBI:78346"/>
        <dbReference type="ChEBI" id="CHEBI:456216"/>
        <dbReference type="EC" id="2.7.1.15"/>
    </reaction>
</comment>
<dbReference type="NCBIfam" id="TIGR02152">
    <property type="entry name" value="D_ribokin_bact"/>
    <property type="match status" value="1"/>
</dbReference>
<dbReference type="InterPro" id="IPR002173">
    <property type="entry name" value="Carboh/pur_kinase_PfkB_CS"/>
</dbReference>
<feature type="binding site" evidence="12">
    <location>
        <position position="284"/>
    </location>
    <ligand>
        <name>K(+)</name>
        <dbReference type="ChEBI" id="CHEBI:29103"/>
    </ligand>
</feature>
<feature type="binding site" evidence="12">
    <location>
        <begin position="248"/>
        <end position="249"/>
    </location>
    <ligand>
        <name>ATP</name>
        <dbReference type="ChEBI" id="CHEBI:30616"/>
    </ligand>
</feature>
<evidence type="ECO:0000256" key="5">
    <source>
        <dbReference type="ARBA" id="ARBA00022723"/>
    </source>
</evidence>
<comment type="subcellular location">
    <subcellularLocation>
        <location evidence="12">Cytoplasm</location>
    </subcellularLocation>
</comment>
<dbReference type="Proteomes" id="UP000028523">
    <property type="component" value="Unassembled WGS sequence"/>
</dbReference>
<feature type="binding site" evidence="12">
    <location>
        <position position="183"/>
    </location>
    <ligand>
        <name>ATP</name>
        <dbReference type="ChEBI" id="CHEBI:30616"/>
    </ligand>
</feature>
<feature type="binding site" evidence="12">
    <location>
        <begin position="11"/>
        <end position="13"/>
    </location>
    <ligand>
        <name>substrate</name>
    </ligand>
</feature>
<comment type="cofactor">
    <cofactor evidence="12">
        <name>Mg(2+)</name>
        <dbReference type="ChEBI" id="CHEBI:18420"/>
    </cofactor>
    <text evidence="12">Requires a divalent cation, most likely magnesium in vivo, as an electrophilic catalyst to aid phosphoryl group transfer. It is the chelate of the metal and the nucleotide that is the actual substrate.</text>
</comment>
<comment type="function">
    <text evidence="12">Catalyzes the phosphorylation of ribose at O-5 in a reaction requiring ATP and magnesium. The resulting D-ribose-5-phosphate can then be used either for sythesis of nucleotides, histidine, and tryptophan, or as a component of the pentose phosphate pathway.</text>
</comment>